<sequence length="758" mass="84107">VVVLPWNDQAEATLTIDEIDDLEGFGGTDPTTLIRDRHHRQALLNSSLWVLLTDGQIADHLVQDFATGIGNAGLHGTASIIICVGSATMDPAHCNISVGKSVFSVVPDCMILFHDVLTEKVFVFQCKGRFKALLSKTQQDIVFSESMAWTDLPQISYEILRDFAVPKRRELSFNTVLLTSGKKFDLNDIYNDTLDPSISDEILSNDDDLKTLLLTASTRGRKEDVQRWISKKKLRISDPIWISRPDPKQRAHHALEQLVGALRNSASFLDIARLRGNLRSAHEANWDVFTSTVSTEIRNGWTRDVHSPSILAPVSPPLSISQPFSVAGDDFWTPQISPARPSSGAIFTQGYRCKGANTHGPGEVAGSGYFTSICGLCERRGEIMALILQKPEENGSTPNHPRPHSTAKHKYPFVLGNFPDVDVISPEIYCETCSVYLVRQGRSPKSDAVLGALPLVQDTLMKVFESRFHKSITLSVFLSVLYNTLNDLTTEDSDESIDLTRAIRWTCPNLLQTIQVSRDTSSPTRRQQATLIDPVLGTLAETIPLLVKHALQGHGPLLSYPIDGFLVVLLAAKDIDNENCEREGLRCAIWLRLATHFAESYYICMQEDGKDSAREKLSNIVYAKDPDSHPRDSETPAPMLRKSCVPLASLEGTLLCSSDDWETFRRLGNLFAPISSRCGPAMAVYLHCLLEYSKIYKKATECFKALRKEKLLRKVFVAPEEVNLGQAADLISRLQTWVVTSGGLGLEDSHLTRSPQPL</sequence>
<dbReference type="EMBL" id="MU005570">
    <property type="protein sequence ID" value="KAF2690740.1"/>
    <property type="molecule type" value="Genomic_DNA"/>
</dbReference>
<organism evidence="1 2">
    <name type="scientific">Lentithecium fluviatile CBS 122367</name>
    <dbReference type="NCBI Taxonomy" id="1168545"/>
    <lineage>
        <taxon>Eukaryota</taxon>
        <taxon>Fungi</taxon>
        <taxon>Dikarya</taxon>
        <taxon>Ascomycota</taxon>
        <taxon>Pezizomycotina</taxon>
        <taxon>Dothideomycetes</taxon>
        <taxon>Pleosporomycetidae</taxon>
        <taxon>Pleosporales</taxon>
        <taxon>Massarineae</taxon>
        <taxon>Lentitheciaceae</taxon>
        <taxon>Lentithecium</taxon>
    </lineage>
</organism>
<dbReference type="Proteomes" id="UP000799291">
    <property type="component" value="Unassembled WGS sequence"/>
</dbReference>
<feature type="non-terminal residue" evidence="1">
    <location>
        <position position="1"/>
    </location>
</feature>
<dbReference type="AlphaFoldDB" id="A0A6G1JKI6"/>
<accession>A0A6G1JKI6</accession>
<gene>
    <name evidence="1" type="ORF">K458DRAFT_288544</name>
</gene>
<protein>
    <submittedName>
        <fullName evidence="1">Uncharacterized protein</fullName>
    </submittedName>
</protein>
<evidence type="ECO:0000313" key="2">
    <source>
        <dbReference type="Proteomes" id="UP000799291"/>
    </source>
</evidence>
<reference evidence="1" key="1">
    <citation type="journal article" date="2020" name="Stud. Mycol.">
        <title>101 Dothideomycetes genomes: a test case for predicting lifestyles and emergence of pathogens.</title>
        <authorList>
            <person name="Haridas S."/>
            <person name="Albert R."/>
            <person name="Binder M."/>
            <person name="Bloem J."/>
            <person name="Labutti K."/>
            <person name="Salamov A."/>
            <person name="Andreopoulos B."/>
            <person name="Baker S."/>
            <person name="Barry K."/>
            <person name="Bills G."/>
            <person name="Bluhm B."/>
            <person name="Cannon C."/>
            <person name="Castanera R."/>
            <person name="Culley D."/>
            <person name="Daum C."/>
            <person name="Ezra D."/>
            <person name="Gonzalez J."/>
            <person name="Henrissat B."/>
            <person name="Kuo A."/>
            <person name="Liang C."/>
            <person name="Lipzen A."/>
            <person name="Lutzoni F."/>
            <person name="Magnuson J."/>
            <person name="Mondo S."/>
            <person name="Nolan M."/>
            <person name="Ohm R."/>
            <person name="Pangilinan J."/>
            <person name="Park H.-J."/>
            <person name="Ramirez L."/>
            <person name="Alfaro M."/>
            <person name="Sun H."/>
            <person name="Tritt A."/>
            <person name="Yoshinaga Y."/>
            <person name="Zwiers L.-H."/>
            <person name="Turgeon B."/>
            <person name="Goodwin S."/>
            <person name="Spatafora J."/>
            <person name="Crous P."/>
            <person name="Grigoriev I."/>
        </authorList>
    </citation>
    <scope>NUCLEOTIDE SEQUENCE</scope>
    <source>
        <strain evidence="1">CBS 122367</strain>
    </source>
</reference>
<proteinExistence type="predicted"/>
<evidence type="ECO:0000313" key="1">
    <source>
        <dbReference type="EMBL" id="KAF2690740.1"/>
    </source>
</evidence>
<dbReference type="OrthoDB" id="3554680at2759"/>
<name>A0A6G1JKI6_9PLEO</name>
<keyword evidence="2" id="KW-1185">Reference proteome</keyword>